<accession>A0ABP3F539</accession>
<comment type="caution">
    <text evidence="3">The sequence shown here is derived from an EMBL/GenBank/DDBJ whole genome shotgun (WGS) entry which is preliminary data.</text>
</comment>
<dbReference type="Proteomes" id="UP001501867">
    <property type="component" value="Unassembled WGS sequence"/>
</dbReference>
<protein>
    <recommendedName>
        <fullName evidence="5">Secreted protein</fullName>
    </recommendedName>
</protein>
<sequence>MTAIKRTLSALVLTGGAALALTPAAAQAADGPTLESQPVVERVVDIAGHPGQAVQDTKTALAVTGAAANSATKSTQGSLAGADTALDNGLPHAPTVK</sequence>
<keyword evidence="4" id="KW-1185">Reference proteome</keyword>
<evidence type="ECO:0000256" key="2">
    <source>
        <dbReference type="SAM" id="SignalP"/>
    </source>
</evidence>
<dbReference type="RefSeq" id="WP_344163142.1">
    <property type="nucleotide sequence ID" value="NZ_BAAABV010000023.1"/>
</dbReference>
<name>A0ABP3F539_9ACTN</name>
<keyword evidence="2" id="KW-0732">Signal</keyword>
<evidence type="ECO:0000256" key="1">
    <source>
        <dbReference type="SAM" id="MobiDB-lite"/>
    </source>
</evidence>
<feature type="compositionally biased region" description="Polar residues" evidence="1">
    <location>
        <begin position="69"/>
        <end position="78"/>
    </location>
</feature>
<feature type="chain" id="PRO_5046099071" description="Secreted protein" evidence="2">
    <location>
        <begin position="29"/>
        <end position="97"/>
    </location>
</feature>
<evidence type="ECO:0000313" key="3">
    <source>
        <dbReference type="EMBL" id="GAA0303481.1"/>
    </source>
</evidence>
<dbReference type="EMBL" id="BAAABV010000023">
    <property type="protein sequence ID" value="GAA0303481.1"/>
    <property type="molecule type" value="Genomic_DNA"/>
</dbReference>
<gene>
    <name evidence="3" type="ORF">GCM10010302_47510</name>
</gene>
<organism evidence="3 4">
    <name type="scientific">Streptomyces polychromogenes</name>
    <dbReference type="NCBI Taxonomy" id="67342"/>
    <lineage>
        <taxon>Bacteria</taxon>
        <taxon>Bacillati</taxon>
        <taxon>Actinomycetota</taxon>
        <taxon>Actinomycetes</taxon>
        <taxon>Kitasatosporales</taxon>
        <taxon>Streptomycetaceae</taxon>
        <taxon>Streptomyces</taxon>
    </lineage>
</organism>
<feature type="region of interest" description="Disordered" evidence="1">
    <location>
        <begin position="69"/>
        <end position="97"/>
    </location>
</feature>
<reference evidence="4" key="1">
    <citation type="journal article" date="2019" name="Int. J. Syst. Evol. Microbiol.">
        <title>The Global Catalogue of Microorganisms (GCM) 10K type strain sequencing project: providing services to taxonomists for standard genome sequencing and annotation.</title>
        <authorList>
            <consortium name="The Broad Institute Genomics Platform"/>
            <consortium name="The Broad Institute Genome Sequencing Center for Infectious Disease"/>
            <person name="Wu L."/>
            <person name="Ma J."/>
        </authorList>
    </citation>
    <scope>NUCLEOTIDE SEQUENCE [LARGE SCALE GENOMIC DNA]</scope>
    <source>
        <strain evidence="4">JCM 4505</strain>
    </source>
</reference>
<feature type="signal peptide" evidence="2">
    <location>
        <begin position="1"/>
        <end position="28"/>
    </location>
</feature>
<proteinExistence type="predicted"/>
<evidence type="ECO:0008006" key="5">
    <source>
        <dbReference type="Google" id="ProtNLM"/>
    </source>
</evidence>
<evidence type="ECO:0000313" key="4">
    <source>
        <dbReference type="Proteomes" id="UP001501867"/>
    </source>
</evidence>